<keyword evidence="2" id="KW-1185">Reference proteome</keyword>
<organism evidence="1 2">
    <name type="scientific">Ranatra chinensis</name>
    <dbReference type="NCBI Taxonomy" id="642074"/>
    <lineage>
        <taxon>Eukaryota</taxon>
        <taxon>Metazoa</taxon>
        <taxon>Ecdysozoa</taxon>
        <taxon>Arthropoda</taxon>
        <taxon>Hexapoda</taxon>
        <taxon>Insecta</taxon>
        <taxon>Pterygota</taxon>
        <taxon>Neoptera</taxon>
        <taxon>Paraneoptera</taxon>
        <taxon>Hemiptera</taxon>
        <taxon>Heteroptera</taxon>
        <taxon>Panheteroptera</taxon>
        <taxon>Nepomorpha</taxon>
        <taxon>Nepidae</taxon>
        <taxon>Ranatrinae</taxon>
        <taxon>Ranatra</taxon>
    </lineage>
</organism>
<accession>A0ABD0ZDP9</accession>
<sequence length="205" mass="23446">MRWGVGDKRQCGLTSLHSSVVSGLCGGDAMPPVVSSSTYWIPPSAREACPPPDKLPDQTRNYVDPWDLENYAYLRRHARIDHTAPLPNRRRSVAFDEAVHYASYSDVTRVAPIAFSDKREVRRFWKMEDEKMSCRWSSILSHPRRPTDRIMTENWPQEGDRREKTVDSRESLNLESGIKEKILSSHQIEPVRMFCVIGDTISAAS</sequence>
<dbReference type="EMBL" id="JBFDAA010000004">
    <property type="protein sequence ID" value="KAL1138209.1"/>
    <property type="molecule type" value="Genomic_DNA"/>
</dbReference>
<comment type="caution">
    <text evidence="1">The sequence shown here is derived from an EMBL/GenBank/DDBJ whole genome shotgun (WGS) entry which is preliminary data.</text>
</comment>
<name>A0ABD0ZDP9_9HEMI</name>
<dbReference type="AlphaFoldDB" id="A0ABD0ZDP9"/>
<proteinExistence type="predicted"/>
<reference evidence="1 2" key="1">
    <citation type="submission" date="2024-07" db="EMBL/GenBank/DDBJ databases">
        <title>Chromosome-level genome assembly of the water stick insect Ranatra chinensis (Heteroptera: Nepidae).</title>
        <authorList>
            <person name="Liu X."/>
        </authorList>
    </citation>
    <scope>NUCLEOTIDE SEQUENCE [LARGE SCALE GENOMIC DNA]</scope>
    <source>
        <strain evidence="1">Cailab_2021Rc</strain>
        <tissue evidence="1">Muscle</tissue>
    </source>
</reference>
<evidence type="ECO:0000313" key="1">
    <source>
        <dbReference type="EMBL" id="KAL1138209.1"/>
    </source>
</evidence>
<evidence type="ECO:0000313" key="2">
    <source>
        <dbReference type="Proteomes" id="UP001558652"/>
    </source>
</evidence>
<dbReference type="Proteomes" id="UP001558652">
    <property type="component" value="Unassembled WGS sequence"/>
</dbReference>
<gene>
    <name evidence="1" type="ORF">AAG570_009900</name>
</gene>
<protein>
    <submittedName>
        <fullName evidence="1">Uncharacterized protein</fullName>
    </submittedName>
</protein>